<proteinExistence type="predicted"/>
<feature type="domain" description="DUF668" evidence="1">
    <location>
        <begin position="375"/>
        <end position="465"/>
    </location>
</feature>
<dbReference type="GO" id="GO:0045927">
    <property type="term" value="P:positive regulation of growth"/>
    <property type="evidence" value="ECO:0007669"/>
    <property type="project" value="InterPro"/>
</dbReference>
<evidence type="ECO:0008006" key="5">
    <source>
        <dbReference type="Google" id="ProtNLM"/>
    </source>
</evidence>
<keyword evidence="4" id="KW-1185">Reference proteome</keyword>
<evidence type="ECO:0000313" key="3">
    <source>
        <dbReference type="EMBL" id="GER28930.1"/>
    </source>
</evidence>
<dbReference type="InterPro" id="IPR007700">
    <property type="entry name" value="DUF668"/>
</dbReference>
<dbReference type="OrthoDB" id="2018987at2759"/>
<name>A0A5A7P822_STRAF</name>
<organism evidence="3 4">
    <name type="scientific">Striga asiatica</name>
    <name type="common">Asiatic witchweed</name>
    <name type="synonym">Buchnera asiatica</name>
    <dbReference type="NCBI Taxonomy" id="4170"/>
    <lineage>
        <taxon>Eukaryota</taxon>
        <taxon>Viridiplantae</taxon>
        <taxon>Streptophyta</taxon>
        <taxon>Embryophyta</taxon>
        <taxon>Tracheophyta</taxon>
        <taxon>Spermatophyta</taxon>
        <taxon>Magnoliopsida</taxon>
        <taxon>eudicotyledons</taxon>
        <taxon>Gunneridae</taxon>
        <taxon>Pentapetalae</taxon>
        <taxon>asterids</taxon>
        <taxon>lamiids</taxon>
        <taxon>Lamiales</taxon>
        <taxon>Orobanchaceae</taxon>
        <taxon>Buchnereae</taxon>
        <taxon>Striga</taxon>
    </lineage>
</organism>
<dbReference type="AlphaFoldDB" id="A0A5A7P822"/>
<comment type="caution">
    <text evidence="3">The sequence shown here is derived from an EMBL/GenBank/DDBJ whole genome shotgun (WGS) entry which is preliminary data.</text>
</comment>
<reference evidence="4" key="1">
    <citation type="journal article" date="2019" name="Curr. Biol.">
        <title>Genome Sequence of Striga asiatica Provides Insight into the Evolution of Plant Parasitism.</title>
        <authorList>
            <person name="Yoshida S."/>
            <person name="Kim S."/>
            <person name="Wafula E.K."/>
            <person name="Tanskanen J."/>
            <person name="Kim Y.M."/>
            <person name="Honaas L."/>
            <person name="Yang Z."/>
            <person name="Spallek T."/>
            <person name="Conn C.E."/>
            <person name="Ichihashi Y."/>
            <person name="Cheong K."/>
            <person name="Cui S."/>
            <person name="Der J.P."/>
            <person name="Gundlach H."/>
            <person name="Jiao Y."/>
            <person name="Hori C."/>
            <person name="Ishida J.K."/>
            <person name="Kasahara H."/>
            <person name="Kiba T."/>
            <person name="Kim M.S."/>
            <person name="Koo N."/>
            <person name="Laohavisit A."/>
            <person name="Lee Y.H."/>
            <person name="Lumba S."/>
            <person name="McCourt P."/>
            <person name="Mortimer J.C."/>
            <person name="Mutuku J.M."/>
            <person name="Nomura T."/>
            <person name="Sasaki-Sekimoto Y."/>
            <person name="Seto Y."/>
            <person name="Wang Y."/>
            <person name="Wakatake T."/>
            <person name="Sakakibara H."/>
            <person name="Demura T."/>
            <person name="Yamaguchi S."/>
            <person name="Yoneyama K."/>
            <person name="Manabe R.I."/>
            <person name="Nelson D.C."/>
            <person name="Schulman A.H."/>
            <person name="Timko M.P."/>
            <person name="dePamphilis C.W."/>
            <person name="Choi D."/>
            <person name="Shirasu K."/>
        </authorList>
    </citation>
    <scope>NUCLEOTIDE SEQUENCE [LARGE SCALE GENOMIC DNA]</scope>
    <source>
        <strain evidence="4">cv. UVA1</strain>
    </source>
</reference>
<dbReference type="Pfam" id="PF11961">
    <property type="entry name" value="DUF3475"/>
    <property type="match status" value="1"/>
</dbReference>
<dbReference type="PANTHER" id="PTHR31371:SF20">
    <property type="entry name" value="OS12G0146500 PROTEIN"/>
    <property type="match status" value="1"/>
</dbReference>
<evidence type="ECO:0000259" key="2">
    <source>
        <dbReference type="Pfam" id="PF11961"/>
    </source>
</evidence>
<sequence length="534" mass="60720">MVTKSWFRNLWITSKKSDSQAHKSQIAVLAFEAASLITKLLHLWQSLTDKQVARLRDEITNSAGIKKLISENDDYIGRLICTEMMENLSHVARAVGRLSKKCNDPLLRSFEQAYSDLIKNGADTYRWQFSWKKMERKIKKMERFVAANTNLYQEMETLADLEQTLRRMEGSDNSDSITLVEYEKKVAWKKHEVKNLKENSLWSQTYDYTILLLARTVFTVYGRIGHVFGINQVADLGVRESNNNKLTNIFNSRRTHSTVFMQSSVFPSENYFPRPKFPSGKDISRSGPLLKTNNAAQFNSGPITQNHDGPMDFLSGPLQSKTISGLWPFREKSRVPRQRASPLTIGSPSQMQNNEHSRVMEVPKKNKLLPPETCLGAAALALHYANVIIFIEKLAATPHLIGNDARDELYRMLPASIRSALRAKLKPHARRIGAWAYDTGLAGEWSEAIGRMLEWLAPMAHNMMRWQSERSFEHQGGRTTNVLLVQTLYFASQEKTEAAITELLVGLNYMWRFGREVDAGAAASVHPTFDECVS</sequence>
<dbReference type="Proteomes" id="UP000325081">
    <property type="component" value="Unassembled WGS sequence"/>
</dbReference>
<feature type="domain" description="DUF3475" evidence="2">
    <location>
        <begin position="28"/>
        <end position="84"/>
    </location>
</feature>
<dbReference type="Pfam" id="PF05003">
    <property type="entry name" value="DUF668"/>
    <property type="match status" value="1"/>
</dbReference>
<dbReference type="EMBL" id="BKCP01003335">
    <property type="protein sequence ID" value="GER28930.1"/>
    <property type="molecule type" value="Genomic_DNA"/>
</dbReference>
<accession>A0A5A7P822</accession>
<dbReference type="PANTHER" id="PTHR31371">
    <property type="entry name" value="BNAC09G50660D PROTEIN"/>
    <property type="match status" value="1"/>
</dbReference>
<protein>
    <recommendedName>
        <fullName evidence="5">DUF668 domain-containing protein</fullName>
    </recommendedName>
</protein>
<gene>
    <name evidence="3" type="ORF">STAS_04758</name>
</gene>
<evidence type="ECO:0000313" key="4">
    <source>
        <dbReference type="Proteomes" id="UP000325081"/>
    </source>
</evidence>
<dbReference type="InterPro" id="IPR021864">
    <property type="entry name" value="DUF3475"/>
</dbReference>
<evidence type="ECO:0000259" key="1">
    <source>
        <dbReference type="Pfam" id="PF05003"/>
    </source>
</evidence>